<dbReference type="Proteomes" id="UP000477750">
    <property type="component" value="Unassembled WGS sequence"/>
</dbReference>
<keyword evidence="2" id="KW-1133">Transmembrane helix</keyword>
<reference evidence="3 4" key="1">
    <citation type="submission" date="2019-10" db="EMBL/GenBank/DDBJ databases">
        <title>Glycomyces albidus sp. nov., a novel actinomycete isolated from rhizosphere soil of wheat (Triticum aestivum L.).</title>
        <authorList>
            <person name="Qian L."/>
        </authorList>
    </citation>
    <scope>NUCLEOTIDE SEQUENCE [LARGE SCALE GENOMIC DNA]</scope>
    <source>
        <strain evidence="3 4">NEAU-7082</strain>
    </source>
</reference>
<evidence type="ECO:0000313" key="4">
    <source>
        <dbReference type="Proteomes" id="UP000477750"/>
    </source>
</evidence>
<evidence type="ECO:0000256" key="2">
    <source>
        <dbReference type="SAM" id="Phobius"/>
    </source>
</evidence>
<gene>
    <name evidence="3" type="ORF">GFD30_20380</name>
</gene>
<accession>A0A6L5GE47</accession>
<name>A0A6L5GE47_9ACTN</name>
<dbReference type="EMBL" id="WIAO01000031">
    <property type="protein sequence ID" value="MQM27908.1"/>
    <property type="molecule type" value="Genomic_DNA"/>
</dbReference>
<evidence type="ECO:0000256" key="1">
    <source>
        <dbReference type="SAM" id="MobiDB-lite"/>
    </source>
</evidence>
<protein>
    <submittedName>
        <fullName evidence="3">Uncharacterized protein</fullName>
    </submittedName>
</protein>
<evidence type="ECO:0000313" key="3">
    <source>
        <dbReference type="EMBL" id="MQM27908.1"/>
    </source>
</evidence>
<organism evidence="3 4">
    <name type="scientific">Glycomyces albidus</name>
    <dbReference type="NCBI Taxonomy" id="2656774"/>
    <lineage>
        <taxon>Bacteria</taxon>
        <taxon>Bacillati</taxon>
        <taxon>Actinomycetota</taxon>
        <taxon>Actinomycetes</taxon>
        <taxon>Glycomycetales</taxon>
        <taxon>Glycomycetaceae</taxon>
        <taxon>Glycomyces</taxon>
    </lineage>
</organism>
<feature type="transmembrane region" description="Helical" evidence="2">
    <location>
        <begin position="89"/>
        <end position="107"/>
    </location>
</feature>
<dbReference type="AlphaFoldDB" id="A0A6L5GE47"/>
<feature type="region of interest" description="Disordered" evidence="1">
    <location>
        <begin position="123"/>
        <end position="148"/>
    </location>
</feature>
<feature type="transmembrane region" description="Helical" evidence="2">
    <location>
        <begin position="61"/>
        <end position="83"/>
    </location>
</feature>
<keyword evidence="2" id="KW-0472">Membrane</keyword>
<comment type="caution">
    <text evidence="3">The sequence shown here is derived from an EMBL/GenBank/DDBJ whole genome shotgun (WGS) entry which is preliminary data.</text>
</comment>
<dbReference type="RefSeq" id="WP_153027029.1">
    <property type="nucleotide sequence ID" value="NZ_WIAO01000031.1"/>
</dbReference>
<keyword evidence="2" id="KW-0812">Transmembrane</keyword>
<proteinExistence type="predicted"/>
<keyword evidence="4" id="KW-1185">Reference proteome</keyword>
<sequence length="148" mass="16243">MNPFITRDQVRSLQDDLRDLASEQRQTNRLLAELIEQQRREFERQHRSADGSDRMSANLSIIALSVAMVSFIVGLLAVVAALPDSPTKIVGVVAAGLTILLFLGLAVRQAIATARIRHEVEDAGFRPEPGDDGTAATRVSRSAKRQRP</sequence>